<dbReference type="SUPFAM" id="SSF53067">
    <property type="entry name" value="Actin-like ATPase domain"/>
    <property type="match status" value="1"/>
</dbReference>
<dbReference type="Pfam" id="PF12802">
    <property type="entry name" value="MarR_2"/>
    <property type="match status" value="1"/>
</dbReference>
<dbReference type="Proteomes" id="UP000642748">
    <property type="component" value="Unassembled WGS sequence"/>
</dbReference>
<gene>
    <name evidence="3" type="ORF">Raf01_05930</name>
</gene>
<organism evidence="3 4">
    <name type="scientific">Rugosimonospora africana</name>
    <dbReference type="NCBI Taxonomy" id="556532"/>
    <lineage>
        <taxon>Bacteria</taxon>
        <taxon>Bacillati</taxon>
        <taxon>Actinomycetota</taxon>
        <taxon>Actinomycetes</taxon>
        <taxon>Micromonosporales</taxon>
        <taxon>Micromonosporaceae</taxon>
        <taxon>Rugosimonospora</taxon>
    </lineage>
</organism>
<sequence length="390" mass="39421">MTHLAGSSRLLRAMNESAALSHLLDRGKLTRAELRDLTGLSKPTISEAVRRLTDAGLVIVVGHVSAGPGPNAEVYAANPGAAYGIALSVRDTLMTGSPALTGAVCDVSGAVRARLEAPVDFRAADPVDAVGDIVDDLRKRSGMSADATGYVQIGVAGAYDPHTGTVHHVDVPGWNRPGLIGRIQERVGTRVGVDNDVNLAAIAERRRGAATDAESFALLWFGEGLGLAIDLNGTLLRGARGGAGEIGYMPLFSAAGARNADLQDLVGGRAVLDLGASHRVPGQTPAEVVNAAVAAGPDGKAFLAELAERIAVGLAAVVAVLDPPLVVLGGEVAQAGGPALCEAVVGAMRAAPALETAVAITSVTDDAVLLGALDAALATVREGLLASLHG</sequence>
<dbReference type="InterPro" id="IPR000600">
    <property type="entry name" value="ROK"/>
</dbReference>
<comment type="similarity">
    <text evidence="1">Belongs to the ROK (NagC/XylR) family.</text>
</comment>
<protein>
    <recommendedName>
        <fullName evidence="2">HTH marR-type domain-containing protein</fullName>
    </recommendedName>
</protein>
<dbReference type="InterPro" id="IPR043129">
    <property type="entry name" value="ATPase_NBD"/>
</dbReference>
<dbReference type="EMBL" id="BONZ01000006">
    <property type="protein sequence ID" value="GIH12421.1"/>
    <property type="molecule type" value="Genomic_DNA"/>
</dbReference>
<dbReference type="InterPro" id="IPR000835">
    <property type="entry name" value="HTH_MarR-typ"/>
</dbReference>
<dbReference type="PANTHER" id="PTHR18964">
    <property type="entry name" value="ROK (REPRESSOR, ORF, KINASE) FAMILY"/>
    <property type="match status" value="1"/>
</dbReference>
<dbReference type="PANTHER" id="PTHR18964:SF149">
    <property type="entry name" value="BIFUNCTIONAL UDP-N-ACETYLGLUCOSAMINE 2-EPIMERASE_N-ACETYLMANNOSAMINE KINASE"/>
    <property type="match status" value="1"/>
</dbReference>
<reference evidence="3" key="1">
    <citation type="submission" date="2021-01" db="EMBL/GenBank/DDBJ databases">
        <title>Whole genome shotgun sequence of Rugosimonospora africana NBRC 104875.</title>
        <authorList>
            <person name="Komaki H."/>
            <person name="Tamura T."/>
        </authorList>
    </citation>
    <scope>NUCLEOTIDE SEQUENCE</scope>
    <source>
        <strain evidence="3">NBRC 104875</strain>
    </source>
</reference>
<comment type="caution">
    <text evidence="3">The sequence shown here is derived from an EMBL/GenBank/DDBJ whole genome shotgun (WGS) entry which is preliminary data.</text>
</comment>
<dbReference type="Gene3D" id="1.10.10.10">
    <property type="entry name" value="Winged helix-like DNA-binding domain superfamily/Winged helix DNA-binding domain"/>
    <property type="match status" value="1"/>
</dbReference>
<accession>A0A8J3QKS3</accession>
<dbReference type="InterPro" id="IPR036390">
    <property type="entry name" value="WH_DNA-bd_sf"/>
</dbReference>
<evidence type="ECO:0000259" key="2">
    <source>
        <dbReference type="Pfam" id="PF12802"/>
    </source>
</evidence>
<dbReference type="GO" id="GO:0003700">
    <property type="term" value="F:DNA-binding transcription factor activity"/>
    <property type="evidence" value="ECO:0007669"/>
    <property type="project" value="InterPro"/>
</dbReference>
<evidence type="ECO:0000313" key="3">
    <source>
        <dbReference type="EMBL" id="GIH12421.1"/>
    </source>
</evidence>
<dbReference type="AlphaFoldDB" id="A0A8J3QKS3"/>
<dbReference type="Gene3D" id="3.30.420.40">
    <property type="match status" value="2"/>
</dbReference>
<dbReference type="CDD" id="cd23763">
    <property type="entry name" value="ASKHA_ATPase_ROK"/>
    <property type="match status" value="1"/>
</dbReference>
<dbReference type="CDD" id="cd00090">
    <property type="entry name" value="HTH_ARSR"/>
    <property type="match status" value="1"/>
</dbReference>
<evidence type="ECO:0000313" key="4">
    <source>
        <dbReference type="Proteomes" id="UP000642748"/>
    </source>
</evidence>
<feature type="domain" description="HTH marR-type" evidence="2">
    <location>
        <begin position="16"/>
        <end position="60"/>
    </location>
</feature>
<dbReference type="InterPro" id="IPR011991">
    <property type="entry name" value="ArsR-like_HTH"/>
</dbReference>
<dbReference type="SUPFAM" id="SSF46785">
    <property type="entry name" value="Winged helix' DNA-binding domain"/>
    <property type="match status" value="1"/>
</dbReference>
<dbReference type="InterPro" id="IPR036388">
    <property type="entry name" value="WH-like_DNA-bd_sf"/>
</dbReference>
<name>A0A8J3QKS3_9ACTN</name>
<dbReference type="Pfam" id="PF00480">
    <property type="entry name" value="ROK"/>
    <property type="match status" value="1"/>
</dbReference>
<evidence type="ECO:0000256" key="1">
    <source>
        <dbReference type="ARBA" id="ARBA00006479"/>
    </source>
</evidence>
<dbReference type="RefSeq" id="WP_203916107.1">
    <property type="nucleotide sequence ID" value="NZ_BONZ01000006.1"/>
</dbReference>
<proteinExistence type="inferred from homology"/>
<keyword evidence="4" id="KW-1185">Reference proteome</keyword>